<evidence type="ECO:0000313" key="2">
    <source>
        <dbReference type="EMBL" id="KNE66814.1"/>
    </source>
</evidence>
<dbReference type="AlphaFoldDB" id="A0A0L0SWT0"/>
<dbReference type="eggNOG" id="KOG2417">
    <property type="taxonomic scope" value="Eukaryota"/>
</dbReference>
<dbReference type="GO" id="GO:0016020">
    <property type="term" value="C:membrane"/>
    <property type="evidence" value="ECO:0007669"/>
    <property type="project" value="InterPro"/>
</dbReference>
<proteinExistence type="predicted"/>
<dbReference type="VEuPathDB" id="FungiDB:AMAG_19526"/>
<dbReference type="Proteomes" id="UP000054350">
    <property type="component" value="Unassembled WGS sequence"/>
</dbReference>
<reference evidence="2 3" key="1">
    <citation type="submission" date="2009-11" db="EMBL/GenBank/DDBJ databases">
        <title>Annotation of Allomyces macrogynus ATCC 38327.</title>
        <authorList>
            <consortium name="The Broad Institute Genome Sequencing Platform"/>
            <person name="Russ C."/>
            <person name="Cuomo C."/>
            <person name="Burger G."/>
            <person name="Gray M.W."/>
            <person name="Holland P.W.H."/>
            <person name="King N."/>
            <person name="Lang F.B.F."/>
            <person name="Roger A.J."/>
            <person name="Ruiz-Trillo I."/>
            <person name="Young S.K."/>
            <person name="Zeng Q."/>
            <person name="Gargeya S."/>
            <person name="Fitzgerald M."/>
            <person name="Haas B."/>
            <person name="Abouelleil A."/>
            <person name="Alvarado L."/>
            <person name="Arachchi H.M."/>
            <person name="Berlin A."/>
            <person name="Chapman S.B."/>
            <person name="Gearin G."/>
            <person name="Goldberg J."/>
            <person name="Griggs A."/>
            <person name="Gujja S."/>
            <person name="Hansen M."/>
            <person name="Heiman D."/>
            <person name="Howarth C."/>
            <person name="Larimer J."/>
            <person name="Lui A."/>
            <person name="MacDonald P.J.P."/>
            <person name="McCowen C."/>
            <person name="Montmayeur A."/>
            <person name="Murphy C."/>
            <person name="Neiman D."/>
            <person name="Pearson M."/>
            <person name="Priest M."/>
            <person name="Roberts A."/>
            <person name="Saif S."/>
            <person name="Shea T."/>
            <person name="Sisk P."/>
            <person name="Stolte C."/>
            <person name="Sykes S."/>
            <person name="Wortman J."/>
            <person name="Nusbaum C."/>
            <person name="Birren B."/>
        </authorList>
    </citation>
    <scope>NUCLEOTIDE SEQUENCE [LARGE SCALE GENOMIC DNA]</scope>
    <source>
        <strain evidence="2 3">ATCC 38327</strain>
    </source>
</reference>
<feature type="domain" description="Golgi pH regulator conserved" evidence="1">
    <location>
        <begin position="27"/>
        <end position="102"/>
    </location>
</feature>
<dbReference type="PANTHER" id="PTHR15948:SF0">
    <property type="entry name" value="GOLGI PH REGULATOR A-RELATED"/>
    <property type="match status" value="1"/>
</dbReference>
<evidence type="ECO:0000313" key="3">
    <source>
        <dbReference type="Proteomes" id="UP000054350"/>
    </source>
</evidence>
<dbReference type="Pfam" id="PF12537">
    <property type="entry name" value="GPHR_N"/>
    <property type="match status" value="1"/>
</dbReference>
<dbReference type="STRING" id="578462.A0A0L0SWT0"/>
<name>A0A0L0SWT0_ALLM3</name>
<protein>
    <recommendedName>
        <fullName evidence="1">Golgi pH regulator conserved domain-containing protein</fullName>
    </recommendedName>
</protein>
<accession>A0A0L0SWT0</accession>
<dbReference type="PANTHER" id="PTHR15948">
    <property type="entry name" value="G-PROTEIN COUPLED RECEPTOR 89-RELATED"/>
    <property type="match status" value="1"/>
</dbReference>
<dbReference type="OrthoDB" id="264392at2759"/>
<organism evidence="2 3">
    <name type="scientific">Allomyces macrogynus (strain ATCC 38327)</name>
    <name type="common">Allomyces javanicus var. macrogynus</name>
    <dbReference type="NCBI Taxonomy" id="578462"/>
    <lineage>
        <taxon>Eukaryota</taxon>
        <taxon>Fungi</taxon>
        <taxon>Fungi incertae sedis</taxon>
        <taxon>Blastocladiomycota</taxon>
        <taxon>Blastocladiomycetes</taxon>
        <taxon>Blastocladiales</taxon>
        <taxon>Blastocladiaceae</taxon>
        <taxon>Allomyces</taxon>
    </lineage>
</organism>
<dbReference type="InterPro" id="IPR015672">
    <property type="entry name" value="GPHR/GTG"/>
</dbReference>
<reference evidence="3" key="2">
    <citation type="submission" date="2009-11" db="EMBL/GenBank/DDBJ databases">
        <title>The Genome Sequence of Allomyces macrogynus strain ATCC 38327.</title>
        <authorList>
            <consortium name="The Broad Institute Genome Sequencing Platform"/>
            <person name="Russ C."/>
            <person name="Cuomo C."/>
            <person name="Shea T."/>
            <person name="Young S.K."/>
            <person name="Zeng Q."/>
            <person name="Koehrsen M."/>
            <person name="Haas B."/>
            <person name="Borodovsky M."/>
            <person name="Guigo R."/>
            <person name="Alvarado L."/>
            <person name="Berlin A."/>
            <person name="Borenstein D."/>
            <person name="Chen Z."/>
            <person name="Engels R."/>
            <person name="Freedman E."/>
            <person name="Gellesch M."/>
            <person name="Goldberg J."/>
            <person name="Griggs A."/>
            <person name="Gujja S."/>
            <person name="Heiman D."/>
            <person name="Hepburn T."/>
            <person name="Howarth C."/>
            <person name="Jen D."/>
            <person name="Larson L."/>
            <person name="Lewis B."/>
            <person name="Mehta T."/>
            <person name="Park D."/>
            <person name="Pearson M."/>
            <person name="Roberts A."/>
            <person name="Saif S."/>
            <person name="Shenoy N."/>
            <person name="Sisk P."/>
            <person name="Stolte C."/>
            <person name="Sykes S."/>
            <person name="Walk T."/>
            <person name="White J."/>
            <person name="Yandava C."/>
            <person name="Burger G."/>
            <person name="Gray M.W."/>
            <person name="Holland P.W.H."/>
            <person name="King N."/>
            <person name="Lang F.B.F."/>
            <person name="Roger A.J."/>
            <person name="Ruiz-Trillo I."/>
            <person name="Lander E."/>
            <person name="Nusbaum C."/>
        </authorList>
    </citation>
    <scope>NUCLEOTIDE SEQUENCE [LARGE SCALE GENOMIC DNA]</scope>
    <source>
        <strain evidence="3">ATCC 38327</strain>
    </source>
</reference>
<dbReference type="InterPro" id="IPR022535">
    <property type="entry name" value="Golgi_pH-regulator_cons_dom"/>
</dbReference>
<keyword evidence="3" id="KW-1185">Reference proteome</keyword>
<dbReference type="EMBL" id="GG745351">
    <property type="protein sequence ID" value="KNE66814.1"/>
    <property type="molecule type" value="Genomic_DNA"/>
</dbReference>
<sequence>MAALYRMGRHFPLHSATLGAAGWLELAMGRVGVLGVTLMAILSGFGAVNSPYTTISYFMRHVVARVASLRLWLCRKVPHDDIVLAERNFTYAMDMLLNKKKRFVAAYAVAGQAQPVRTRIGGMVMRADAKLTWDGIYVVEDIRDHSPSAAYGLGA</sequence>
<evidence type="ECO:0000259" key="1">
    <source>
        <dbReference type="Pfam" id="PF12537"/>
    </source>
</evidence>
<gene>
    <name evidence="2" type="ORF">AMAG_19526</name>
</gene>